<dbReference type="RefSeq" id="XP_040566129.1">
    <property type="nucleotide sequence ID" value="XM_040710195.2"/>
</dbReference>
<dbReference type="InterPro" id="IPR011009">
    <property type="entry name" value="Kinase-like_dom_sf"/>
</dbReference>
<evidence type="ECO:0000256" key="5">
    <source>
        <dbReference type="ARBA" id="ARBA00022490"/>
    </source>
</evidence>
<dbReference type="PROSITE" id="PS50011">
    <property type="entry name" value="PROTEIN_KINASE_DOM"/>
    <property type="match status" value="1"/>
</dbReference>
<feature type="binding site" evidence="18">
    <location>
        <position position="88"/>
    </location>
    <ligand>
        <name>ATP</name>
        <dbReference type="ChEBI" id="CHEBI:30616"/>
    </ligand>
</feature>
<keyword evidence="14" id="KW-0539">Nucleus</keyword>
<keyword evidence="9" id="KW-0479">Metal-binding</keyword>
<dbReference type="InterPro" id="IPR050117">
    <property type="entry name" value="MAPK"/>
</dbReference>
<dbReference type="PROSITE" id="PS00108">
    <property type="entry name" value="PROTEIN_KINASE_ST"/>
    <property type="match status" value="1"/>
</dbReference>
<feature type="region of interest" description="Disordered" evidence="21">
    <location>
        <begin position="34"/>
        <end position="60"/>
    </location>
</feature>
<evidence type="ECO:0000256" key="20">
    <source>
        <dbReference type="RuleBase" id="RU361165"/>
    </source>
</evidence>
<evidence type="ECO:0000256" key="6">
    <source>
        <dbReference type="ARBA" id="ARBA00022527"/>
    </source>
</evidence>
<evidence type="ECO:0000256" key="4">
    <source>
        <dbReference type="ARBA" id="ARBA00008832"/>
    </source>
</evidence>
<evidence type="ECO:0000256" key="8">
    <source>
        <dbReference type="ARBA" id="ARBA00022687"/>
    </source>
</evidence>
<dbReference type="InterPro" id="IPR003527">
    <property type="entry name" value="MAP_kinase_CS"/>
</dbReference>
<evidence type="ECO:0000256" key="10">
    <source>
        <dbReference type="ARBA" id="ARBA00022741"/>
    </source>
</evidence>
<keyword evidence="11 20" id="KW-0418">Kinase</keyword>
<dbReference type="SMART" id="SM00220">
    <property type="entry name" value="S_TKc"/>
    <property type="match status" value="1"/>
</dbReference>
<feature type="compositionally biased region" description="Low complexity" evidence="21">
    <location>
        <begin position="34"/>
        <end position="48"/>
    </location>
</feature>
<dbReference type="SUPFAM" id="SSF56112">
    <property type="entry name" value="Protein kinase-like (PK-like)"/>
    <property type="match status" value="1"/>
</dbReference>
<evidence type="ECO:0000256" key="12">
    <source>
        <dbReference type="ARBA" id="ARBA00022840"/>
    </source>
</evidence>
<evidence type="ECO:0000256" key="19">
    <source>
        <dbReference type="RuleBase" id="RU000304"/>
    </source>
</evidence>
<evidence type="ECO:0000256" key="16">
    <source>
        <dbReference type="ARBA" id="ARBA00048312"/>
    </source>
</evidence>
<evidence type="ECO:0000256" key="21">
    <source>
        <dbReference type="SAM" id="MobiDB-lite"/>
    </source>
</evidence>
<dbReference type="EMBL" id="HACA01012621">
    <property type="protein sequence ID" value="CDW29982.1"/>
    <property type="molecule type" value="Transcribed_RNA"/>
</dbReference>
<dbReference type="GO" id="GO:0005634">
    <property type="term" value="C:nucleus"/>
    <property type="evidence" value="ECO:0007669"/>
    <property type="project" value="UniProtKB-SubCell"/>
</dbReference>
<dbReference type="Gene3D" id="1.10.510.10">
    <property type="entry name" value="Transferase(Phosphotransferase) domain 1"/>
    <property type="match status" value="1"/>
</dbReference>
<comment type="catalytic activity">
    <reaction evidence="16">
        <text>L-seryl-[protein] + ATP = O-phospho-L-seryl-[protein] + ADP + H(+)</text>
        <dbReference type="Rhea" id="RHEA:17989"/>
        <dbReference type="Rhea" id="RHEA-COMP:9863"/>
        <dbReference type="Rhea" id="RHEA-COMP:11604"/>
        <dbReference type="ChEBI" id="CHEBI:15378"/>
        <dbReference type="ChEBI" id="CHEBI:29999"/>
        <dbReference type="ChEBI" id="CHEBI:30616"/>
        <dbReference type="ChEBI" id="CHEBI:83421"/>
        <dbReference type="ChEBI" id="CHEBI:456216"/>
        <dbReference type="EC" id="2.7.11.24"/>
    </reaction>
</comment>
<dbReference type="GeneID" id="121116000"/>
<dbReference type="GO" id="GO:0016055">
    <property type="term" value="P:Wnt signaling pathway"/>
    <property type="evidence" value="ECO:0007669"/>
    <property type="project" value="UniProtKB-KW"/>
</dbReference>
<evidence type="ECO:0000313" key="23">
    <source>
        <dbReference type="EMBL" id="CDW29982.1"/>
    </source>
</evidence>
<dbReference type="CTD" id="38890"/>
<dbReference type="GO" id="GO:0046872">
    <property type="term" value="F:metal ion binding"/>
    <property type="evidence" value="ECO:0007669"/>
    <property type="project" value="UniProtKB-KW"/>
</dbReference>
<evidence type="ECO:0000256" key="13">
    <source>
        <dbReference type="ARBA" id="ARBA00022842"/>
    </source>
</evidence>
<keyword evidence="6 19" id="KW-0723">Serine/threonine-protein kinase</keyword>
<evidence type="ECO:0000256" key="14">
    <source>
        <dbReference type="ARBA" id="ARBA00023242"/>
    </source>
</evidence>
<proteinExistence type="inferred from homology"/>
<dbReference type="FunFam" id="3.30.200.20:FF:000961">
    <property type="entry name" value="Mitogen-activated protein kinase"/>
    <property type="match status" value="1"/>
</dbReference>
<dbReference type="OrthoDB" id="192887at2759"/>
<dbReference type="GO" id="GO:0005524">
    <property type="term" value="F:ATP binding"/>
    <property type="evidence" value="ECO:0007669"/>
    <property type="project" value="UniProtKB-UniRule"/>
</dbReference>
<evidence type="ECO:0000256" key="3">
    <source>
        <dbReference type="ARBA" id="ARBA00004496"/>
    </source>
</evidence>
<dbReference type="GO" id="GO:0106310">
    <property type="term" value="F:protein serine kinase activity"/>
    <property type="evidence" value="ECO:0007669"/>
    <property type="project" value="RHEA"/>
</dbReference>
<dbReference type="AlphaFoldDB" id="A0A0K2TWD1"/>
<feature type="domain" description="Protein kinase" evidence="22">
    <location>
        <begin position="59"/>
        <end position="348"/>
    </location>
</feature>
<evidence type="ECO:0000256" key="11">
    <source>
        <dbReference type="ARBA" id="ARBA00022777"/>
    </source>
</evidence>
<feature type="compositionally biased region" description="Gly residues" evidence="21">
    <location>
        <begin position="49"/>
        <end position="58"/>
    </location>
</feature>
<feature type="region of interest" description="Disordered" evidence="21">
    <location>
        <begin position="1"/>
        <end position="22"/>
    </location>
</feature>
<comment type="catalytic activity">
    <reaction evidence="15 20">
        <text>L-threonyl-[protein] + ATP = O-phospho-L-threonyl-[protein] + ADP + H(+)</text>
        <dbReference type="Rhea" id="RHEA:46608"/>
        <dbReference type="Rhea" id="RHEA-COMP:11060"/>
        <dbReference type="Rhea" id="RHEA-COMP:11605"/>
        <dbReference type="ChEBI" id="CHEBI:15378"/>
        <dbReference type="ChEBI" id="CHEBI:30013"/>
        <dbReference type="ChEBI" id="CHEBI:30616"/>
        <dbReference type="ChEBI" id="CHEBI:61977"/>
        <dbReference type="ChEBI" id="CHEBI:456216"/>
        <dbReference type="EC" id="2.7.11.24"/>
    </reaction>
</comment>
<dbReference type="FunFam" id="1.10.510.10:FF:000162">
    <property type="entry name" value="Mitogen-activated protein kinase"/>
    <property type="match status" value="1"/>
</dbReference>
<comment type="cofactor">
    <cofactor evidence="1 20">
        <name>Mg(2+)</name>
        <dbReference type="ChEBI" id="CHEBI:18420"/>
    </cofactor>
</comment>
<name>A0A0K2TWD1_LEPSM</name>
<keyword evidence="8" id="KW-0879">Wnt signaling pathway</keyword>
<dbReference type="Gene3D" id="3.30.200.20">
    <property type="entry name" value="Phosphorylase Kinase, domain 1"/>
    <property type="match status" value="1"/>
</dbReference>
<keyword evidence="13 20" id="KW-0460">Magnesium</keyword>
<dbReference type="Pfam" id="PF00069">
    <property type="entry name" value="Pkinase"/>
    <property type="match status" value="1"/>
</dbReference>
<evidence type="ECO:0000256" key="18">
    <source>
        <dbReference type="PROSITE-ProRule" id="PRU10141"/>
    </source>
</evidence>
<keyword evidence="12 18" id="KW-0067">ATP-binding</keyword>
<comment type="activity regulation">
    <text evidence="20">Activated by threonine and tyrosine phosphorylation.</text>
</comment>
<dbReference type="InterPro" id="IPR008271">
    <property type="entry name" value="Ser/Thr_kinase_AS"/>
</dbReference>
<dbReference type="KEGG" id="lsm:121116000"/>
<comment type="function">
    <text evidence="17">Has a role in the Wnt signaling pathway controlling the asymmetry of cell divisions during embryogenesis. Operates in the AB and EMS cell lineages influencing cell specification. Required for body wall muscle development, endoderm development, pop-1 asymmetry and T-cell division asymmetry. Component of the beta-catenin-lit-1 complex which promotes the phosphorylation, down-regulation and subcellular relocation of pop-1. Regulates plp-1 nuclear localization in embryos. Plays a role in male tail tip morphogenesis.</text>
</comment>
<dbReference type="InterPro" id="IPR000719">
    <property type="entry name" value="Prot_kinase_dom"/>
</dbReference>
<dbReference type="PROSITE" id="PS01351">
    <property type="entry name" value="MAPK"/>
    <property type="match status" value="1"/>
</dbReference>
<dbReference type="EC" id="2.7.11.24" evidence="20"/>
<evidence type="ECO:0000256" key="7">
    <source>
        <dbReference type="ARBA" id="ARBA00022679"/>
    </source>
</evidence>
<reference evidence="23" key="1">
    <citation type="submission" date="2014-05" db="EMBL/GenBank/DDBJ databases">
        <authorList>
            <person name="Chronopoulou M."/>
        </authorList>
    </citation>
    <scope>NUCLEOTIDE SEQUENCE</scope>
    <source>
        <tissue evidence="23">Whole organism</tissue>
    </source>
</reference>
<keyword evidence="10 18" id="KW-0547">Nucleotide-binding</keyword>
<evidence type="ECO:0000256" key="15">
    <source>
        <dbReference type="ARBA" id="ARBA00047592"/>
    </source>
</evidence>
<evidence type="ECO:0000259" key="22">
    <source>
        <dbReference type="PROSITE" id="PS50011"/>
    </source>
</evidence>
<evidence type="ECO:0000256" key="17">
    <source>
        <dbReference type="ARBA" id="ARBA00055845"/>
    </source>
</evidence>
<comment type="similarity">
    <text evidence="4">Belongs to the protein kinase superfamily. CMGC Ser/Thr protein kinase family. MAP kinase subfamily.</text>
</comment>
<dbReference type="CDD" id="cd07853">
    <property type="entry name" value="STKc_NLK"/>
    <property type="match status" value="1"/>
</dbReference>
<evidence type="ECO:0000256" key="9">
    <source>
        <dbReference type="ARBA" id="ARBA00022723"/>
    </source>
</evidence>
<comment type="similarity">
    <text evidence="20">Belongs to the protein kinase superfamily. Ser/Thr protein kinase family. MAP kinase subfamily.</text>
</comment>
<organism evidence="23">
    <name type="scientific">Lepeophtheirus salmonis</name>
    <name type="common">Salmon louse</name>
    <name type="synonym">Caligus salmonis</name>
    <dbReference type="NCBI Taxonomy" id="72036"/>
    <lineage>
        <taxon>Eukaryota</taxon>
        <taxon>Metazoa</taxon>
        <taxon>Ecdysozoa</taxon>
        <taxon>Arthropoda</taxon>
        <taxon>Crustacea</taxon>
        <taxon>Multicrustacea</taxon>
        <taxon>Hexanauplia</taxon>
        <taxon>Copepoda</taxon>
        <taxon>Siphonostomatoida</taxon>
        <taxon>Caligidae</taxon>
        <taxon>Lepeophtheirus</taxon>
    </lineage>
</organism>
<dbReference type="GO" id="GO:0004707">
    <property type="term" value="F:MAP kinase activity"/>
    <property type="evidence" value="ECO:0007669"/>
    <property type="project" value="UniProtKB-EC"/>
</dbReference>
<accession>A0A0K2TWD1</accession>
<dbReference type="InterPro" id="IPR017441">
    <property type="entry name" value="Protein_kinase_ATP_BS"/>
</dbReference>
<sequence length="449" mass="50206">MFHITMPARTNGAGPNNGGGQAILASAHGTATFFQPPLNNPQQQSLSGNNGGSSGGGEYQPDRPIGYGAFGVVWSVTDPRDGKRVALKKLPNVFQSLVSCKRVFRELKMMRFFKHENVLSCLDILQPPHVDVFQEIYMITELMQSDLHKIIVSPQHLSSDHIKVFLYQILRGVKYLHSAKIMHRDIKPGNLLVNANCVLKICDFGLARVIEDDTSKHMTQEVVTQYYRAPEILMGANHYTTSVDIWSVGCIFGELLGRRILFQAISPIQQLELITDLLGTPSLSDMKYACEAAKRHVISRGPKPPNLGAFYTLGSSATQEAVHLLCQMLNLDPEKRLNVHEALNHPYLDEGRLRYHSCMCGCCISSPNGVRQYTRDFETVADRAFDDEWENDLTSITKVKDKLHLFIFQQINSNRVPLCINPSSAAFKSFASSTVAHPNELPPSPIRWE</sequence>
<keyword evidence="5" id="KW-0963">Cytoplasm</keyword>
<evidence type="ECO:0000256" key="2">
    <source>
        <dbReference type="ARBA" id="ARBA00004123"/>
    </source>
</evidence>
<comment type="subcellular location">
    <subcellularLocation>
        <location evidence="3">Cytoplasm</location>
    </subcellularLocation>
    <subcellularLocation>
        <location evidence="2">Nucleus</location>
    </subcellularLocation>
</comment>
<keyword evidence="7 20" id="KW-0808">Transferase</keyword>
<evidence type="ECO:0000256" key="1">
    <source>
        <dbReference type="ARBA" id="ARBA00001946"/>
    </source>
</evidence>
<protein>
    <recommendedName>
        <fullName evidence="20">Mitogen-activated protein kinase</fullName>
        <ecNumber evidence="20">2.7.11.24</ecNumber>
    </recommendedName>
</protein>
<dbReference type="GO" id="GO:0005737">
    <property type="term" value="C:cytoplasm"/>
    <property type="evidence" value="ECO:0007669"/>
    <property type="project" value="UniProtKB-SubCell"/>
</dbReference>
<dbReference type="PROSITE" id="PS00107">
    <property type="entry name" value="PROTEIN_KINASE_ATP"/>
    <property type="match status" value="1"/>
</dbReference>
<dbReference type="PANTHER" id="PTHR24055">
    <property type="entry name" value="MITOGEN-ACTIVATED PROTEIN KINASE"/>
    <property type="match status" value="1"/>
</dbReference>